<evidence type="ECO:0000256" key="6">
    <source>
        <dbReference type="ARBA" id="ARBA00022723"/>
    </source>
</evidence>
<evidence type="ECO:0000256" key="14">
    <source>
        <dbReference type="SAM" id="Coils"/>
    </source>
</evidence>
<dbReference type="Gene3D" id="3.40.50.620">
    <property type="entry name" value="HUPs"/>
    <property type="match status" value="1"/>
</dbReference>
<dbReference type="FunFam" id="3.40.50.620:FF:000130">
    <property type="entry name" value="Cysteine--tRNA ligase"/>
    <property type="match status" value="1"/>
</dbReference>
<dbReference type="GO" id="GO:0005524">
    <property type="term" value="F:ATP binding"/>
    <property type="evidence" value="ECO:0007669"/>
    <property type="project" value="UniProtKB-UniRule"/>
</dbReference>
<organism evidence="16 17">
    <name type="scientific">Lactococcus garvieae</name>
    <dbReference type="NCBI Taxonomy" id="1363"/>
    <lineage>
        <taxon>Bacteria</taxon>
        <taxon>Bacillati</taxon>
        <taxon>Bacillota</taxon>
        <taxon>Bacilli</taxon>
        <taxon>Lactobacillales</taxon>
        <taxon>Streptococcaceae</taxon>
        <taxon>Lactococcus</taxon>
    </lineage>
</organism>
<protein>
    <recommendedName>
        <fullName evidence="13">Cysteine--tRNA ligase</fullName>
        <ecNumber evidence="13">6.1.1.16</ecNumber>
    </recommendedName>
    <alternativeName>
        <fullName evidence="13">Cysteinyl-tRNA synthetase</fullName>
        <shortName evidence="13">CysRS</shortName>
    </alternativeName>
</protein>
<accession>A0A1I4H3J8</accession>
<keyword evidence="11 13" id="KW-0030">Aminoacyl-tRNA synthetase</keyword>
<dbReference type="RefSeq" id="WP_074751165.1">
    <property type="nucleotide sequence ID" value="NZ_FOTJ01000006.1"/>
</dbReference>
<evidence type="ECO:0000313" key="17">
    <source>
        <dbReference type="Proteomes" id="UP000181969"/>
    </source>
</evidence>
<keyword evidence="9 13" id="KW-0067">ATP-binding</keyword>
<dbReference type="InterPro" id="IPR015803">
    <property type="entry name" value="Cys-tRNA-ligase"/>
</dbReference>
<evidence type="ECO:0000256" key="9">
    <source>
        <dbReference type="ARBA" id="ARBA00022840"/>
    </source>
</evidence>
<dbReference type="Pfam" id="PF23493">
    <property type="entry name" value="CysS_C"/>
    <property type="match status" value="1"/>
</dbReference>
<evidence type="ECO:0000256" key="1">
    <source>
        <dbReference type="ARBA" id="ARBA00004496"/>
    </source>
</evidence>
<dbReference type="OrthoDB" id="9815130at2"/>
<dbReference type="InterPro" id="IPR056411">
    <property type="entry name" value="CysS_C"/>
</dbReference>
<dbReference type="CDD" id="cd00672">
    <property type="entry name" value="CysRS_core"/>
    <property type="match status" value="1"/>
</dbReference>
<dbReference type="SUPFAM" id="SSF47323">
    <property type="entry name" value="Anticodon-binding domain of a subclass of class I aminoacyl-tRNA synthetases"/>
    <property type="match status" value="1"/>
</dbReference>
<comment type="similarity">
    <text evidence="2 13">Belongs to the class-I aminoacyl-tRNA synthetase family.</text>
</comment>
<dbReference type="GO" id="GO:0004817">
    <property type="term" value="F:cysteine-tRNA ligase activity"/>
    <property type="evidence" value="ECO:0007669"/>
    <property type="project" value="UniProtKB-UniRule"/>
</dbReference>
<feature type="binding site" evidence="13">
    <location>
        <position position="240"/>
    </location>
    <ligand>
        <name>Zn(2+)</name>
        <dbReference type="ChEBI" id="CHEBI:29105"/>
    </ligand>
</feature>
<evidence type="ECO:0000256" key="4">
    <source>
        <dbReference type="ARBA" id="ARBA00022490"/>
    </source>
</evidence>
<evidence type="ECO:0000256" key="10">
    <source>
        <dbReference type="ARBA" id="ARBA00022917"/>
    </source>
</evidence>
<dbReference type="PANTHER" id="PTHR10890:SF3">
    <property type="entry name" value="CYSTEINE--TRNA LIGASE, CYTOPLASMIC"/>
    <property type="match status" value="1"/>
</dbReference>
<dbReference type="SMART" id="SM00840">
    <property type="entry name" value="DALR_2"/>
    <property type="match status" value="1"/>
</dbReference>
<comment type="catalytic activity">
    <reaction evidence="12 13">
        <text>tRNA(Cys) + L-cysteine + ATP = L-cysteinyl-tRNA(Cys) + AMP + diphosphate</text>
        <dbReference type="Rhea" id="RHEA:17773"/>
        <dbReference type="Rhea" id="RHEA-COMP:9661"/>
        <dbReference type="Rhea" id="RHEA-COMP:9679"/>
        <dbReference type="ChEBI" id="CHEBI:30616"/>
        <dbReference type="ChEBI" id="CHEBI:33019"/>
        <dbReference type="ChEBI" id="CHEBI:35235"/>
        <dbReference type="ChEBI" id="CHEBI:78442"/>
        <dbReference type="ChEBI" id="CHEBI:78517"/>
        <dbReference type="ChEBI" id="CHEBI:456215"/>
        <dbReference type="EC" id="6.1.1.16"/>
    </reaction>
</comment>
<dbReference type="NCBIfam" id="TIGR00435">
    <property type="entry name" value="cysS"/>
    <property type="match status" value="1"/>
</dbReference>
<evidence type="ECO:0000256" key="5">
    <source>
        <dbReference type="ARBA" id="ARBA00022598"/>
    </source>
</evidence>
<evidence type="ECO:0000256" key="13">
    <source>
        <dbReference type="HAMAP-Rule" id="MF_00041"/>
    </source>
</evidence>
<feature type="domain" description="Cysteinyl-tRNA synthetase class Ia DALR" evidence="15">
    <location>
        <begin position="345"/>
        <end position="401"/>
    </location>
</feature>
<dbReference type="InterPro" id="IPR032678">
    <property type="entry name" value="tRNA-synt_1_cat_dom"/>
</dbReference>
<keyword evidence="14" id="KW-0175">Coiled coil</keyword>
<comment type="subunit">
    <text evidence="3 13">Monomer.</text>
</comment>
<feature type="short sequence motif" description="'HIGH' region" evidence="13">
    <location>
        <begin position="30"/>
        <end position="40"/>
    </location>
</feature>
<reference evidence="16 17" key="1">
    <citation type="submission" date="2016-10" db="EMBL/GenBank/DDBJ databases">
        <authorList>
            <person name="de Groot N.N."/>
        </authorList>
    </citation>
    <scope>NUCLEOTIDE SEQUENCE [LARGE SCALE GENOMIC DNA]</scope>
    <source>
        <strain evidence="16 17">M79</strain>
    </source>
</reference>
<feature type="short sequence motif" description="'KMSKS' region" evidence="13">
    <location>
        <begin position="268"/>
        <end position="272"/>
    </location>
</feature>
<feature type="binding site" evidence="13">
    <location>
        <position position="28"/>
    </location>
    <ligand>
        <name>Zn(2+)</name>
        <dbReference type="ChEBI" id="CHEBI:29105"/>
    </ligand>
</feature>
<feature type="coiled-coil region" evidence="14">
    <location>
        <begin position="304"/>
        <end position="331"/>
    </location>
</feature>
<dbReference type="PANTHER" id="PTHR10890">
    <property type="entry name" value="CYSTEINYL-TRNA SYNTHETASE"/>
    <property type="match status" value="1"/>
</dbReference>
<evidence type="ECO:0000256" key="12">
    <source>
        <dbReference type="ARBA" id="ARBA00047398"/>
    </source>
</evidence>
<name>A0A1I4H3J8_9LACT</name>
<comment type="cofactor">
    <cofactor evidence="13">
        <name>Zn(2+)</name>
        <dbReference type="ChEBI" id="CHEBI:29105"/>
    </cofactor>
    <text evidence="13">Binds 1 zinc ion per subunit.</text>
</comment>
<dbReference type="EC" id="6.1.1.16" evidence="13"/>
<proteinExistence type="inferred from homology"/>
<keyword evidence="10 13" id="KW-0648">Protein biosynthesis</keyword>
<dbReference type="Proteomes" id="UP000181969">
    <property type="component" value="Unassembled WGS sequence"/>
</dbReference>
<dbReference type="AlphaFoldDB" id="A0A1I4H3J8"/>
<dbReference type="GO" id="GO:0006423">
    <property type="term" value="P:cysteinyl-tRNA aminoacylation"/>
    <property type="evidence" value="ECO:0007669"/>
    <property type="project" value="UniProtKB-UniRule"/>
</dbReference>
<dbReference type="PRINTS" id="PR00983">
    <property type="entry name" value="TRNASYNTHCYS"/>
</dbReference>
<dbReference type="GO" id="GO:0008270">
    <property type="term" value="F:zinc ion binding"/>
    <property type="evidence" value="ECO:0007669"/>
    <property type="project" value="UniProtKB-UniRule"/>
</dbReference>
<comment type="subcellular location">
    <subcellularLocation>
        <location evidence="1 13">Cytoplasm</location>
    </subcellularLocation>
</comment>
<gene>
    <name evidence="13" type="primary">cysS</name>
    <name evidence="16" type="ORF">SAMN05216438_10675</name>
</gene>
<feature type="binding site" evidence="13">
    <location>
        <position position="236"/>
    </location>
    <ligand>
        <name>Zn(2+)</name>
        <dbReference type="ChEBI" id="CHEBI:29105"/>
    </ligand>
</feature>
<feature type="binding site" evidence="13">
    <location>
        <position position="271"/>
    </location>
    <ligand>
        <name>ATP</name>
        <dbReference type="ChEBI" id="CHEBI:30616"/>
    </ligand>
</feature>
<dbReference type="Pfam" id="PF09190">
    <property type="entry name" value="DALR_2"/>
    <property type="match status" value="1"/>
</dbReference>
<evidence type="ECO:0000259" key="15">
    <source>
        <dbReference type="SMART" id="SM00840"/>
    </source>
</evidence>
<evidence type="ECO:0000256" key="2">
    <source>
        <dbReference type="ARBA" id="ARBA00005594"/>
    </source>
</evidence>
<dbReference type="InterPro" id="IPR009080">
    <property type="entry name" value="tRNAsynth_Ia_anticodon-bd"/>
</dbReference>
<keyword evidence="6 13" id="KW-0479">Metal-binding</keyword>
<keyword evidence="4 13" id="KW-0963">Cytoplasm</keyword>
<evidence type="ECO:0000256" key="7">
    <source>
        <dbReference type="ARBA" id="ARBA00022741"/>
    </source>
</evidence>
<keyword evidence="5 13" id="KW-0436">Ligase</keyword>
<keyword evidence="8 13" id="KW-0862">Zinc</keyword>
<dbReference type="Pfam" id="PF01406">
    <property type="entry name" value="tRNA-synt_1e"/>
    <property type="match status" value="1"/>
</dbReference>
<evidence type="ECO:0000256" key="11">
    <source>
        <dbReference type="ARBA" id="ARBA00023146"/>
    </source>
</evidence>
<keyword evidence="7 13" id="KW-0547">Nucleotide-binding</keyword>
<sequence length="450" mass="51132">MLHIYNTMTRKIEEFHPLEENKIKMYVCGPTVYNYIHIGNARSVVAFDLIRRYMEYKGFEVTYVSNFTDVDDKIIKGAAQEHLTPLELSDKYIAAFYQDTDALNVKRATVNPRATNYIDKMITFIQDLMDKGFAYEAEGDVYFRVSKSEGYAKLANKNLEELLQGASGRTDEETARKESPADFALWKAAKKDEISWSSPWGEGRPGWHIECSVMSSDLLGDTLDIHAGGADLEFPHHTNEIAQSEAKTGKKFVNYWMHNGFVNVSGEKMSKSLGNFKTVHEMLDVVSPTVLRFFLATTHYRRPVNFTDEAVQDAENNVKKIENAYRNLDVEGQADLEALAKFKAAFETAMDEDFNIANGLTVFYDFITWVNKGNGGLEVKAFFEDVLLILGLHFENQDTSLDAEIEDLIEARQAARAARDFAQADKIRDELKTQGIVLEDTAQGVRWHRE</sequence>
<dbReference type="SUPFAM" id="SSF52374">
    <property type="entry name" value="Nucleotidylyl transferase"/>
    <property type="match status" value="1"/>
</dbReference>
<evidence type="ECO:0000313" key="16">
    <source>
        <dbReference type="EMBL" id="SFL35976.1"/>
    </source>
</evidence>
<feature type="binding site" evidence="13">
    <location>
        <position position="211"/>
    </location>
    <ligand>
        <name>Zn(2+)</name>
        <dbReference type="ChEBI" id="CHEBI:29105"/>
    </ligand>
</feature>
<evidence type="ECO:0000256" key="3">
    <source>
        <dbReference type="ARBA" id="ARBA00011245"/>
    </source>
</evidence>
<dbReference type="Gene3D" id="1.20.120.1910">
    <property type="entry name" value="Cysteine-tRNA ligase, C-terminal anti-codon recognition domain"/>
    <property type="match status" value="1"/>
</dbReference>
<evidence type="ECO:0000256" key="8">
    <source>
        <dbReference type="ARBA" id="ARBA00022833"/>
    </source>
</evidence>
<dbReference type="InterPro" id="IPR015273">
    <property type="entry name" value="Cys-tRNA-synt_Ia_DALR"/>
</dbReference>
<dbReference type="InterPro" id="IPR014729">
    <property type="entry name" value="Rossmann-like_a/b/a_fold"/>
</dbReference>
<dbReference type="InterPro" id="IPR024909">
    <property type="entry name" value="Cys-tRNA/MSH_ligase"/>
</dbReference>
<dbReference type="GO" id="GO:0005829">
    <property type="term" value="C:cytosol"/>
    <property type="evidence" value="ECO:0007669"/>
    <property type="project" value="TreeGrafter"/>
</dbReference>
<dbReference type="HAMAP" id="MF_00041">
    <property type="entry name" value="Cys_tRNA_synth"/>
    <property type="match status" value="1"/>
</dbReference>
<dbReference type="EMBL" id="FOTJ01000006">
    <property type="protein sequence ID" value="SFL35976.1"/>
    <property type="molecule type" value="Genomic_DNA"/>
</dbReference>